<sequence length="337" mass="36919">MASSSSSLSPSELLESLERTVAELEALEAIYGANDDDNCGNDETNLFQVVSLDELEEARRIIAEGDASVIPELKIEIACRLEEEGITIKLVCRLPVGYPEEKPAVVVSVQQSSVSNNKQWILHPSKRDALLTELNQTAESLVGAESVMTLVETLKELAPTYCCSTTSTSTTTTTNPQQQKIITNDDDEQILTITVISTHHLLDHAPDNYLAKGGTKHKLTGFYRFGTPGLAFCIGCDPTSVEHFQSSLEQKMPQKKFQVVLSRRCTTITTTPAMEGWQPVTRMEQIRQLLTPDEFTDILKLQGTLLVAGNTATKNMDESSTNTAKAKGKQGGNKVKK</sequence>
<protein>
    <recommendedName>
        <fullName evidence="6">RWD domain-containing protein</fullName>
    </recommendedName>
</protein>
<dbReference type="InterPro" id="IPR006575">
    <property type="entry name" value="RWD_dom"/>
</dbReference>
<dbReference type="PANTHER" id="PTHR15955">
    <property type="entry name" value="RWD DOMAIN CONTAINING PROTEIN 2"/>
    <property type="match status" value="1"/>
</dbReference>
<evidence type="ECO:0008006" key="6">
    <source>
        <dbReference type="Google" id="ProtNLM"/>
    </source>
</evidence>
<dbReference type="InterPro" id="IPR007110">
    <property type="entry name" value="Ig-like_dom"/>
</dbReference>
<evidence type="ECO:0000259" key="2">
    <source>
        <dbReference type="PROSITE" id="PS50835"/>
    </source>
</evidence>
<dbReference type="InterPro" id="IPR016135">
    <property type="entry name" value="UBQ-conjugating_enzyme/RWD"/>
</dbReference>
<dbReference type="Proteomes" id="UP001153069">
    <property type="component" value="Unassembled WGS sequence"/>
</dbReference>
<dbReference type="AlphaFoldDB" id="A0A9N8EN87"/>
<feature type="compositionally biased region" description="Polar residues" evidence="1">
    <location>
        <begin position="313"/>
        <end position="324"/>
    </location>
</feature>
<name>A0A9N8EN87_9STRA</name>
<organism evidence="4 5">
    <name type="scientific">Seminavis robusta</name>
    <dbReference type="NCBI Taxonomy" id="568900"/>
    <lineage>
        <taxon>Eukaryota</taxon>
        <taxon>Sar</taxon>
        <taxon>Stramenopiles</taxon>
        <taxon>Ochrophyta</taxon>
        <taxon>Bacillariophyta</taxon>
        <taxon>Bacillariophyceae</taxon>
        <taxon>Bacillariophycidae</taxon>
        <taxon>Naviculales</taxon>
        <taxon>Naviculaceae</taxon>
        <taxon>Seminavis</taxon>
    </lineage>
</organism>
<dbReference type="OrthoDB" id="432412at2759"/>
<evidence type="ECO:0000256" key="1">
    <source>
        <dbReference type="SAM" id="MobiDB-lite"/>
    </source>
</evidence>
<feature type="domain" description="RWD" evidence="3">
    <location>
        <begin position="22"/>
        <end position="161"/>
    </location>
</feature>
<dbReference type="PROSITE" id="PS50835">
    <property type="entry name" value="IG_LIKE"/>
    <property type="match status" value="1"/>
</dbReference>
<dbReference type="SUPFAM" id="SSF54495">
    <property type="entry name" value="UBC-like"/>
    <property type="match status" value="1"/>
</dbReference>
<dbReference type="InterPro" id="IPR017359">
    <property type="entry name" value="Phi-like"/>
</dbReference>
<evidence type="ECO:0000259" key="3">
    <source>
        <dbReference type="PROSITE" id="PS50908"/>
    </source>
</evidence>
<evidence type="ECO:0000313" key="4">
    <source>
        <dbReference type="EMBL" id="CAB9522109.1"/>
    </source>
</evidence>
<dbReference type="Pfam" id="PF05773">
    <property type="entry name" value="RWD"/>
    <property type="match status" value="1"/>
</dbReference>
<comment type="caution">
    <text evidence="4">The sequence shown here is derived from an EMBL/GenBank/DDBJ whole genome shotgun (WGS) entry which is preliminary data.</text>
</comment>
<feature type="domain" description="Ig-like" evidence="2">
    <location>
        <begin position="71"/>
        <end position="183"/>
    </location>
</feature>
<dbReference type="PROSITE" id="PS50908">
    <property type="entry name" value="RWD"/>
    <property type="match status" value="1"/>
</dbReference>
<dbReference type="Gene3D" id="3.10.110.10">
    <property type="entry name" value="Ubiquitin Conjugating Enzyme"/>
    <property type="match status" value="1"/>
</dbReference>
<reference evidence="4" key="1">
    <citation type="submission" date="2020-06" db="EMBL/GenBank/DDBJ databases">
        <authorList>
            <consortium name="Plant Systems Biology data submission"/>
        </authorList>
    </citation>
    <scope>NUCLEOTIDE SEQUENCE</scope>
    <source>
        <strain evidence="4">D6</strain>
    </source>
</reference>
<gene>
    <name evidence="4" type="ORF">SEMRO_1268_G257790.1</name>
</gene>
<feature type="region of interest" description="Disordered" evidence="1">
    <location>
        <begin position="313"/>
        <end position="337"/>
    </location>
</feature>
<dbReference type="PANTHER" id="PTHR15955:SF8">
    <property type="entry name" value="RWD DOMAIN-CONTAINING PROTEIN 2B-RELATED"/>
    <property type="match status" value="1"/>
</dbReference>
<accession>A0A9N8EN87</accession>
<keyword evidence="5" id="KW-1185">Reference proteome</keyword>
<dbReference type="EMBL" id="CAICTM010001266">
    <property type="protein sequence ID" value="CAB9522109.1"/>
    <property type="molecule type" value="Genomic_DNA"/>
</dbReference>
<proteinExistence type="predicted"/>
<evidence type="ECO:0000313" key="5">
    <source>
        <dbReference type="Proteomes" id="UP001153069"/>
    </source>
</evidence>